<feature type="domain" description="Ubiquitin-like protease family profile" evidence="6">
    <location>
        <begin position="2"/>
        <end position="350"/>
    </location>
</feature>
<dbReference type="GO" id="GO:0006508">
    <property type="term" value="P:proteolysis"/>
    <property type="evidence" value="ECO:0007669"/>
    <property type="project" value="UniProtKB-KW"/>
</dbReference>
<keyword evidence="8" id="KW-1185">Reference proteome</keyword>
<evidence type="ECO:0000313" key="7">
    <source>
        <dbReference type="EMBL" id="KAK1363122.1"/>
    </source>
</evidence>
<evidence type="ECO:0000256" key="5">
    <source>
        <dbReference type="SAM" id="MobiDB-lite"/>
    </source>
</evidence>
<dbReference type="InterPro" id="IPR003653">
    <property type="entry name" value="Peptidase_C48_C"/>
</dbReference>
<feature type="compositionally biased region" description="Basic and acidic residues" evidence="5">
    <location>
        <begin position="230"/>
        <end position="239"/>
    </location>
</feature>
<evidence type="ECO:0000256" key="3">
    <source>
        <dbReference type="ARBA" id="ARBA00022801"/>
    </source>
</evidence>
<dbReference type="InterPro" id="IPR044613">
    <property type="entry name" value="Nep1/2-like"/>
</dbReference>
<keyword evidence="4" id="KW-0788">Thiol protease</keyword>
<dbReference type="Gene3D" id="3.40.395.10">
    <property type="entry name" value="Adenoviral Proteinase, Chain A"/>
    <property type="match status" value="2"/>
</dbReference>
<evidence type="ECO:0000256" key="1">
    <source>
        <dbReference type="ARBA" id="ARBA00005234"/>
    </source>
</evidence>
<comment type="similarity">
    <text evidence="1">Belongs to the peptidase C48 family.</text>
</comment>
<dbReference type="SUPFAM" id="SSF54001">
    <property type="entry name" value="Cysteine proteinases"/>
    <property type="match status" value="2"/>
</dbReference>
<dbReference type="Proteomes" id="UP001237642">
    <property type="component" value="Unassembled WGS sequence"/>
</dbReference>
<dbReference type="GO" id="GO:0000338">
    <property type="term" value="P:protein deneddylation"/>
    <property type="evidence" value="ECO:0007669"/>
    <property type="project" value="TreeGrafter"/>
</dbReference>
<evidence type="ECO:0000256" key="4">
    <source>
        <dbReference type="ARBA" id="ARBA00022807"/>
    </source>
</evidence>
<name>A0AAD8M844_9APIA</name>
<organism evidence="7 8">
    <name type="scientific">Heracleum sosnowskyi</name>
    <dbReference type="NCBI Taxonomy" id="360622"/>
    <lineage>
        <taxon>Eukaryota</taxon>
        <taxon>Viridiplantae</taxon>
        <taxon>Streptophyta</taxon>
        <taxon>Embryophyta</taxon>
        <taxon>Tracheophyta</taxon>
        <taxon>Spermatophyta</taxon>
        <taxon>Magnoliopsida</taxon>
        <taxon>eudicotyledons</taxon>
        <taxon>Gunneridae</taxon>
        <taxon>Pentapetalae</taxon>
        <taxon>asterids</taxon>
        <taxon>campanulids</taxon>
        <taxon>Apiales</taxon>
        <taxon>Apiaceae</taxon>
        <taxon>Apioideae</taxon>
        <taxon>apioid superclade</taxon>
        <taxon>Tordylieae</taxon>
        <taxon>Tordyliinae</taxon>
        <taxon>Heracleum</taxon>
    </lineage>
</organism>
<evidence type="ECO:0000313" key="8">
    <source>
        <dbReference type="Proteomes" id="UP001237642"/>
    </source>
</evidence>
<feature type="region of interest" description="Disordered" evidence="5">
    <location>
        <begin position="214"/>
        <end position="239"/>
    </location>
</feature>
<dbReference type="GO" id="GO:0019784">
    <property type="term" value="F:deNEDDylase activity"/>
    <property type="evidence" value="ECO:0007669"/>
    <property type="project" value="InterPro"/>
</dbReference>
<comment type="caution">
    <text evidence="7">The sequence shown here is derived from an EMBL/GenBank/DDBJ whole genome shotgun (WGS) entry which is preliminary data.</text>
</comment>
<dbReference type="PROSITE" id="PS50600">
    <property type="entry name" value="ULP_PROTEASE"/>
    <property type="match status" value="1"/>
</dbReference>
<keyword evidence="3" id="KW-0378">Hydrolase</keyword>
<sequence>MITFKQSDLAELEDPHSYLSDVIIEFYFTYLSSVHPSDSILYVPPSISFLLSNSIDDGVVEDCLKSLELPSKNLIFFTVHRWKHWSLLVYHRESNSFVHHDSSITGTNDDAARELYLSVKDCVHENKPRIKFRNRRFVDGPRYVDSQMWPEKNDYDCGSDHGSSELPWMRHMDGPRFVGSQMWRDDYGCGSYGLPPMQRRKSWINTQQKSLTSKWQEKNEDDCGLYEGPQMREKNNYDDSRFSDDRDCGLYDAFDYGSSVSPQMQGEKKEYDRGSYITPRMRGEKKEYDRGSYITPRMRPEKDEYDCGLQPRMQPEKNEHGYGLFICPKTPQQKNGFDCGLYVMAIAEAICGWFCEEGEEKSWIEKINDLVDDSLVSSMRARVLELIRDTSFGGLGTVLCTIEGEKGVGECSSNSDLSRGLEYDDDIVVTFGGSDKEETDGVDNNFWEDLNWSSNGDGDDSGTVDNIFWEDLDWSSNGDGDDSGTISDGDDCETIAEGLAELTVEEGKNDCRTLCESSPPLVAVGNMFANDSAPLMEEEIANGKVSTEFRVLVREEAVDESGMVEPSLSCDLTSASSCIAEADLVREEAVDESGMVEPSLSCDLTSASSCIAEADLVREEAADESGMVEPSLSCDLTSASSCIAEADLVREEAVDKSGMVELSLSCDLTSASSCIAEADLVREEAVDESGMVEPSLSCDLTSASSCIVEENKPIKDI</sequence>
<protein>
    <recommendedName>
        <fullName evidence="6">Ubiquitin-like protease family profile domain-containing protein</fullName>
    </recommendedName>
</protein>
<dbReference type="PANTHER" id="PTHR46468">
    <property type="entry name" value="SENTRIN-SPECIFIC PROTEASE 8"/>
    <property type="match status" value="1"/>
</dbReference>
<keyword evidence="2" id="KW-0645">Protease</keyword>
<reference evidence="7" key="1">
    <citation type="submission" date="2023-02" db="EMBL/GenBank/DDBJ databases">
        <title>Genome of toxic invasive species Heracleum sosnowskyi carries increased number of genes despite the absence of recent whole-genome duplications.</title>
        <authorList>
            <person name="Schelkunov M."/>
            <person name="Shtratnikova V."/>
            <person name="Makarenko M."/>
            <person name="Klepikova A."/>
            <person name="Omelchenko D."/>
            <person name="Novikova G."/>
            <person name="Obukhova E."/>
            <person name="Bogdanov V."/>
            <person name="Penin A."/>
            <person name="Logacheva M."/>
        </authorList>
    </citation>
    <scope>NUCLEOTIDE SEQUENCE</scope>
    <source>
        <strain evidence="7">Hsosn_3</strain>
        <tissue evidence="7">Leaf</tissue>
    </source>
</reference>
<dbReference type="Pfam" id="PF02902">
    <property type="entry name" value="Peptidase_C48"/>
    <property type="match status" value="2"/>
</dbReference>
<dbReference type="AlphaFoldDB" id="A0AAD8M844"/>
<reference evidence="7" key="2">
    <citation type="submission" date="2023-05" db="EMBL/GenBank/DDBJ databases">
        <authorList>
            <person name="Schelkunov M.I."/>
        </authorList>
    </citation>
    <scope>NUCLEOTIDE SEQUENCE</scope>
    <source>
        <strain evidence="7">Hsosn_3</strain>
        <tissue evidence="7">Leaf</tissue>
    </source>
</reference>
<dbReference type="PANTHER" id="PTHR46468:SF2">
    <property type="entry name" value="PROTEASE, SENP8, PUTATIVE-RELATED"/>
    <property type="match status" value="1"/>
</dbReference>
<accession>A0AAD8M844</accession>
<evidence type="ECO:0000259" key="6">
    <source>
        <dbReference type="PROSITE" id="PS50600"/>
    </source>
</evidence>
<evidence type="ECO:0000256" key="2">
    <source>
        <dbReference type="ARBA" id="ARBA00022670"/>
    </source>
</evidence>
<dbReference type="InterPro" id="IPR038765">
    <property type="entry name" value="Papain-like_cys_pep_sf"/>
</dbReference>
<gene>
    <name evidence="7" type="ORF">POM88_038683</name>
</gene>
<dbReference type="GO" id="GO:0008234">
    <property type="term" value="F:cysteine-type peptidase activity"/>
    <property type="evidence" value="ECO:0007669"/>
    <property type="project" value="UniProtKB-KW"/>
</dbReference>
<proteinExistence type="inferred from homology"/>
<dbReference type="EMBL" id="JAUIZM010000009">
    <property type="protein sequence ID" value="KAK1363122.1"/>
    <property type="molecule type" value="Genomic_DNA"/>
</dbReference>